<reference evidence="1" key="1">
    <citation type="journal article" date="2024" name="BMC Genomics">
        <title>Functional annotation of a divergent genome using sequence and structure-based similarity.</title>
        <authorList>
            <person name="Svedberg D."/>
            <person name="Winiger R.R."/>
            <person name="Berg A."/>
            <person name="Sharma H."/>
            <person name="Tellgren-Roth C."/>
            <person name="Debrunner-Vossbrinck B.A."/>
            <person name="Vossbrinck C.R."/>
            <person name="Barandun J."/>
        </authorList>
    </citation>
    <scope>NUCLEOTIDE SEQUENCE</scope>
    <source>
        <strain evidence="1">Illinois isolate</strain>
    </source>
</reference>
<dbReference type="AlphaFoldDB" id="A0AAX4J7Y4"/>
<sequence>MQLERGGFVWKNKKLDVNCIESLEGKGIEEVERTNKIPSEMGNFELIEYINTSIVYKNESLKLRVKSTWKENIAKKIYMCDKKLNS</sequence>
<dbReference type="EMBL" id="CP142726">
    <property type="protein sequence ID" value="WUR02119.1"/>
    <property type="molecule type" value="Genomic_DNA"/>
</dbReference>
<keyword evidence="2" id="KW-1185">Reference proteome</keyword>
<dbReference type="GeneID" id="90539925"/>
<proteinExistence type="predicted"/>
<evidence type="ECO:0000313" key="2">
    <source>
        <dbReference type="Proteomes" id="UP001334084"/>
    </source>
</evidence>
<protein>
    <submittedName>
        <fullName evidence="1">Uncharacterized protein</fullName>
    </submittedName>
</protein>
<organism evidence="1 2">
    <name type="scientific">Vairimorpha necatrix</name>
    <dbReference type="NCBI Taxonomy" id="6039"/>
    <lineage>
        <taxon>Eukaryota</taxon>
        <taxon>Fungi</taxon>
        <taxon>Fungi incertae sedis</taxon>
        <taxon>Microsporidia</taxon>
        <taxon>Nosematidae</taxon>
        <taxon>Vairimorpha</taxon>
    </lineage>
</organism>
<name>A0AAX4J7Y4_9MICR</name>
<dbReference type="KEGG" id="vnx:VNE69_01060"/>
<dbReference type="RefSeq" id="XP_065328264.1">
    <property type="nucleotide sequence ID" value="XM_065472192.1"/>
</dbReference>
<gene>
    <name evidence="1" type="ORF">VNE69_01060</name>
</gene>
<accession>A0AAX4J7Y4</accession>
<dbReference type="Proteomes" id="UP001334084">
    <property type="component" value="Chromosome 1"/>
</dbReference>
<evidence type="ECO:0000313" key="1">
    <source>
        <dbReference type="EMBL" id="WUR02119.1"/>
    </source>
</evidence>